<dbReference type="Gene3D" id="2.30.110.10">
    <property type="entry name" value="Electron Transport, Fmn-binding Protein, Chain A"/>
    <property type="match status" value="1"/>
</dbReference>
<accession>A0A9D1E5E9</accession>
<name>A0A9D1E5E9_9FIRM</name>
<dbReference type="AlphaFoldDB" id="A0A9D1E5E9"/>
<evidence type="ECO:0000313" key="1">
    <source>
        <dbReference type="EMBL" id="HIR66837.1"/>
    </source>
</evidence>
<protein>
    <submittedName>
        <fullName evidence="1">Pyridoxamine 5'-phosphate oxidase family protein</fullName>
    </submittedName>
</protein>
<dbReference type="SUPFAM" id="SSF50475">
    <property type="entry name" value="FMN-binding split barrel"/>
    <property type="match status" value="1"/>
</dbReference>
<reference evidence="1" key="1">
    <citation type="submission" date="2020-10" db="EMBL/GenBank/DDBJ databases">
        <authorList>
            <person name="Gilroy R."/>
        </authorList>
    </citation>
    <scope>NUCLEOTIDE SEQUENCE</scope>
    <source>
        <strain evidence="1">ChiW16-3235</strain>
    </source>
</reference>
<organism evidence="1 2">
    <name type="scientific">Candidatus Coproplasma avicola</name>
    <dbReference type="NCBI Taxonomy" id="2840744"/>
    <lineage>
        <taxon>Bacteria</taxon>
        <taxon>Bacillati</taxon>
        <taxon>Bacillota</taxon>
        <taxon>Clostridia</taxon>
        <taxon>Eubacteriales</taxon>
        <taxon>Candidatus Coproplasma</taxon>
    </lineage>
</organism>
<dbReference type="Pfam" id="PF12900">
    <property type="entry name" value="Pyridox_ox_2"/>
    <property type="match status" value="1"/>
</dbReference>
<gene>
    <name evidence="1" type="ORF">IAB94_02170</name>
</gene>
<dbReference type="EMBL" id="DVHK01000053">
    <property type="protein sequence ID" value="HIR66837.1"/>
    <property type="molecule type" value="Genomic_DNA"/>
</dbReference>
<comment type="caution">
    <text evidence="1">The sequence shown here is derived from an EMBL/GenBank/DDBJ whole genome shotgun (WGS) entry which is preliminary data.</text>
</comment>
<sequence length="154" mass="17289">MRKDQREVNDFDKIVSIIDACQTMRLGLNSGDYPYIVPLTFGYKAENGAITAYFHCATEGRKIDLIKADSRACVEWDALHGYVETGHSVTADYESVIAFGKVEKCEGEEKVEGISRLLQHTGYAQYSAEQCAALPIVDVYKIECRSFTGKKRFN</sequence>
<evidence type="ECO:0000313" key="2">
    <source>
        <dbReference type="Proteomes" id="UP000823913"/>
    </source>
</evidence>
<reference evidence="1" key="2">
    <citation type="journal article" date="2021" name="PeerJ">
        <title>Extensive microbial diversity within the chicken gut microbiome revealed by metagenomics and culture.</title>
        <authorList>
            <person name="Gilroy R."/>
            <person name="Ravi A."/>
            <person name="Getino M."/>
            <person name="Pursley I."/>
            <person name="Horton D.L."/>
            <person name="Alikhan N.F."/>
            <person name="Baker D."/>
            <person name="Gharbi K."/>
            <person name="Hall N."/>
            <person name="Watson M."/>
            <person name="Adriaenssens E.M."/>
            <person name="Foster-Nyarko E."/>
            <person name="Jarju S."/>
            <person name="Secka A."/>
            <person name="Antonio M."/>
            <person name="Oren A."/>
            <person name="Chaudhuri R.R."/>
            <person name="La Ragione R."/>
            <person name="Hildebrand F."/>
            <person name="Pallen M.J."/>
        </authorList>
    </citation>
    <scope>NUCLEOTIDE SEQUENCE</scope>
    <source>
        <strain evidence="1">ChiW16-3235</strain>
    </source>
</reference>
<dbReference type="InterPro" id="IPR012349">
    <property type="entry name" value="Split_barrel_FMN-bd"/>
</dbReference>
<dbReference type="PANTHER" id="PTHR34071:SF2">
    <property type="entry name" value="FLAVIN-NUCLEOTIDE-BINDING PROTEIN"/>
    <property type="match status" value="1"/>
</dbReference>
<dbReference type="Proteomes" id="UP000823913">
    <property type="component" value="Unassembled WGS sequence"/>
</dbReference>
<proteinExistence type="predicted"/>
<dbReference type="InterPro" id="IPR024747">
    <property type="entry name" value="Pyridox_Oxase-rel"/>
</dbReference>
<dbReference type="PANTHER" id="PTHR34071">
    <property type="entry name" value="5-NITROIMIDAZOLE ANTIBIOTICS RESISTANCE PROTEIN, NIMA-FAMILY-RELATED PROTEIN-RELATED"/>
    <property type="match status" value="1"/>
</dbReference>